<feature type="non-terminal residue" evidence="11">
    <location>
        <position position="1"/>
    </location>
</feature>
<feature type="transmembrane region" description="Helical" evidence="10">
    <location>
        <begin position="20"/>
        <end position="40"/>
    </location>
</feature>
<dbReference type="PANTHER" id="PTHR10707:SF10">
    <property type="entry name" value="CYTOCHROME C OXIDASE SUBUNIT 4"/>
    <property type="match status" value="1"/>
</dbReference>
<keyword evidence="4" id="KW-0999">Mitochondrion inner membrane</keyword>
<evidence type="ECO:0000256" key="4">
    <source>
        <dbReference type="ARBA" id="ARBA00022792"/>
    </source>
</evidence>
<reference evidence="11" key="1">
    <citation type="submission" date="2021-06" db="EMBL/GenBank/DDBJ databases">
        <authorList>
            <person name="Kallberg Y."/>
            <person name="Tangrot J."/>
            <person name="Rosling A."/>
        </authorList>
    </citation>
    <scope>NUCLEOTIDE SEQUENCE</scope>
    <source>
        <strain evidence="11">UK204</strain>
    </source>
</reference>
<gene>
    <name evidence="11" type="ORF">FCALED_LOCUS11196</name>
</gene>
<evidence type="ECO:0000313" key="11">
    <source>
        <dbReference type="EMBL" id="CAG8653664.1"/>
    </source>
</evidence>
<comment type="subcellular location">
    <subcellularLocation>
        <location evidence="1">Mitochondrion inner membrane</location>
        <topology evidence="1">Single-pass membrane protein</topology>
    </subcellularLocation>
</comment>
<keyword evidence="6 10" id="KW-1133">Transmembrane helix</keyword>
<keyword evidence="5" id="KW-0809">Transit peptide</keyword>
<dbReference type="InterPro" id="IPR004203">
    <property type="entry name" value="Cyt_c_oxidase_su4_fam"/>
</dbReference>
<evidence type="ECO:0000256" key="7">
    <source>
        <dbReference type="ARBA" id="ARBA00023002"/>
    </source>
</evidence>
<proteinExistence type="inferred from homology"/>
<evidence type="ECO:0000256" key="9">
    <source>
        <dbReference type="ARBA" id="ARBA00023136"/>
    </source>
</evidence>
<evidence type="ECO:0000313" key="12">
    <source>
        <dbReference type="Proteomes" id="UP000789570"/>
    </source>
</evidence>
<keyword evidence="9 10" id="KW-0472">Membrane</keyword>
<evidence type="ECO:0000256" key="5">
    <source>
        <dbReference type="ARBA" id="ARBA00022946"/>
    </source>
</evidence>
<keyword evidence="7" id="KW-0560">Oxidoreductase</keyword>
<dbReference type="GO" id="GO:0006123">
    <property type="term" value="P:mitochondrial electron transport, cytochrome c to oxygen"/>
    <property type="evidence" value="ECO:0007669"/>
    <property type="project" value="InterPro"/>
</dbReference>
<keyword evidence="12" id="KW-1185">Reference proteome</keyword>
<dbReference type="Gene3D" id="1.10.442.10">
    <property type="entry name" value="Cytochrome c oxidase subunit IV"/>
    <property type="match status" value="1"/>
</dbReference>
<sequence length="89" mass="9849">YYLAFGNHGPREEFGRTGTTSKIIAGISVVMLVSSGLFYLTKVAVTDKPRTLNKEWEEATNERMIKQRSDPISGISSEGYKGKGYVVSE</sequence>
<evidence type="ECO:0000256" key="6">
    <source>
        <dbReference type="ARBA" id="ARBA00022989"/>
    </source>
</evidence>
<dbReference type="GO" id="GO:0045277">
    <property type="term" value="C:respiratory chain complex IV"/>
    <property type="evidence" value="ECO:0007669"/>
    <property type="project" value="InterPro"/>
</dbReference>
<keyword evidence="3 10" id="KW-0812">Transmembrane</keyword>
<accession>A0A9N9DYB2</accession>
<dbReference type="AlphaFoldDB" id="A0A9N9DYB2"/>
<evidence type="ECO:0000256" key="2">
    <source>
        <dbReference type="ARBA" id="ARBA00008135"/>
    </source>
</evidence>
<protein>
    <submittedName>
        <fullName evidence="11">5015_t:CDS:1</fullName>
    </submittedName>
</protein>
<organism evidence="11 12">
    <name type="scientific">Funneliformis caledonium</name>
    <dbReference type="NCBI Taxonomy" id="1117310"/>
    <lineage>
        <taxon>Eukaryota</taxon>
        <taxon>Fungi</taxon>
        <taxon>Fungi incertae sedis</taxon>
        <taxon>Mucoromycota</taxon>
        <taxon>Glomeromycotina</taxon>
        <taxon>Glomeromycetes</taxon>
        <taxon>Glomerales</taxon>
        <taxon>Glomeraceae</taxon>
        <taxon>Funneliformis</taxon>
    </lineage>
</organism>
<dbReference type="GO" id="GO:0005743">
    <property type="term" value="C:mitochondrial inner membrane"/>
    <property type="evidence" value="ECO:0007669"/>
    <property type="project" value="UniProtKB-SubCell"/>
</dbReference>
<dbReference type="Pfam" id="PF02936">
    <property type="entry name" value="COX4"/>
    <property type="match status" value="1"/>
</dbReference>
<evidence type="ECO:0000256" key="10">
    <source>
        <dbReference type="SAM" id="Phobius"/>
    </source>
</evidence>
<dbReference type="EMBL" id="CAJVPQ010004547">
    <property type="protein sequence ID" value="CAG8653664.1"/>
    <property type="molecule type" value="Genomic_DNA"/>
</dbReference>
<dbReference type="GO" id="GO:0016491">
    <property type="term" value="F:oxidoreductase activity"/>
    <property type="evidence" value="ECO:0007669"/>
    <property type="project" value="UniProtKB-KW"/>
</dbReference>
<dbReference type="Proteomes" id="UP000789570">
    <property type="component" value="Unassembled WGS sequence"/>
</dbReference>
<dbReference type="SUPFAM" id="SSF81406">
    <property type="entry name" value="Mitochondrial cytochrome c oxidase subunit IV"/>
    <property type="match status" value="1"/>
</dbReference>
<dbReference type="PANTHER" id="PTHR10707">
    <property type="entry name" value="CYTOCHROME C OXIDASE SUBUNIT IV"/>
    <property type="match status" value="1"/>
</dbReference>
<evidence type="ECO:0000256" key="1">
    <source>
        <dbReference type="ARBA" id="ARBA00004434"/>
    </source>
</evidence>
<dbReference type="OrthoDB" id="186013at2759"/>
<name>A0A9N9DYB2_9GLOM</name>
<comment type="caution">
    <text evidence="11">The sequence shown here is derived from an EMBL/GenBank/DDBJ whole genome shotgun (WGS) entry which is preliminary data.</text>
</comment>
<evidence type="ECO:0000256" key="8">
    <source>
        <dbReference type="ARBA" id="ARBA00023128"/>
    </source>
</evidence>
<dbReference type="InterPro" id="IPR036639">
    <property type="entry name" value="Cyt_c_oxidase_su4_sf"/>
</dbReference>
<comment type="similarity">
    <text evidence="2">Belongs to the cytochrome c oxidase IV family.</text>
</comment>
<evidence type="ECO:0000256" key="3">
    <source>
        <dbReference type="ARBA" id="ARBA00022692"/>
    </source>
</evidence>
<keyword evidence="8" id="KW-0496">Mitochondrion</keyword>